<evidence type="ECO:0000256" key="2">
    <source>
        <dbReference type="ARBA" id="ARBA00023125"/>
    </source>
</evidence>
<keyword evidence="2 4" id="KW-0238">DNA-binding</keyword>
<evidence type="ECO:0000313" key="7">
    <source>
        <dbReference type="Proteomes" id="UP001235269"/>
    </source>
</evidence>
<keyword evidence="1" id="KW-0805">Transcription regulation</keyword>
<dbReference type="PROSITE" id="PS01081">
    <property type="entry name" value="HTH_TETR_1"/>
    <property type="match status" value="1"/>
</dbReference>
<keyword evidence="3" id="KW-0804">Transcription</keyword>
<organism evidence="6 7">
    <name type="scientific">Rhizobium paknamense</name>
    <dbReference type="NCBI Taxonomy" id="1206817"/>
    <lineage>
        <taxon>Bacteria</taxon>
        <taxon>Pseudomonadati</taxon>
        <taxon>Pseudomonadota</taxon>
        <taxon>Alphaproteobacteria</taxon>
        <taxon>Hyphomicrobiales</taxon>
        <taxon>Rhizobiaceae</taxon>
        <taxon>Rhizobium/Agrobacterium group</taxon>
        <taxon>Rhizobium</taxon>
    </lineage>
</organism>
<dbReference type="Pfam" id="PF00440">
    <property type="entry name" value="TetR_N"/>
    <property type="match status" value="1"/>
</dbReference>
<name>A0ABU0IAY4_9HYPH</name>
<dbReference type="EMBL" id="JAUSWH010000002">
    <property type="protein sequence ID" value="MDQ0454867.1"/>
    <property type="molecule type" value="Genomic_DNA"/>
</dbReference>
<dbReference type="PROSITE" id="PS50977">
    <property type="entry name" value="HTH_TETR_2"/>
    <property type="match status" value="1"/>
</dbReference>
<dbReference type="InterPro" id="IPR036271">
    <property type="entry name" value="Tet_transcr_reg_TetR-rel_C_sf"/>
</dbReference>
<dbReference type="SUPFAM" id="SSF48498">
    <property type="entry name" value="Tetracyclin repressor-like, C-terminal domain"/>
    <property type="match status" value="1"/>
</dbReference>
<dbReference type="InterPro" id="IPR001647">
    <property type="entry name" value="HTH_TetR"/>
</dbReference>
<dbReference type="PRINTS" id="PR00455">
    <property type="entry name" value="HTHTETR"/>
</dbReference>
<evidence type="ECO:0000256" key="3">
    <source>
        <dbReference type="ARBA" id="ARBA00023163"/>
    </source>
</evidence>
<proteinExistence type="predicted"/>
<reference evidence="6 7" key="1">
    <citation type="submission" date="2023-07" db="EMBL/GenBank/DDBJ databases">
        <title>Genomic Encyclopedia of Type Strains, Phase IV (KMG-IV): sequencing the most valuable type-strain genomes for metagenomic binning, comparative biology and taxonomic classification.</title>
        <authorList>
            <person name="Goeker M."/>
        </authorList>
    </citation>
    <scope>NUCLEOTIDE SEQUENCE [LARGE SCALE GENOMIC DNA]</scope>
    <source>
        <strain evidence="6 7">DSM 100301</strain>
    </source>
</reference>
<dbReference type="InterPro" id="IPR009057">
    <property type="entry name" value="Homeodomain-like_sf"/>
</dbReference>
<dbReference type="Gene3D" id="1.10.10.60">
    <property type="entry name" value="Homeodomain-like"/>
    <property type="match status" value="1"/>
</dbReference>
<dbReference type="RefSeq" id="WP_307157061.1">
    <property type="nucleotide sequence ID" value="NZ_JAUSWH010000002.1"/>
</dbReference>
<gene>
    <name evidence="6" type="ORF">QO005_001194</name>
</gene>
<dbReference type="InterPro" id="IPR023772">
    <property type="entry name" value="DNA-bd_HTH_TetR-type_CS"/>
</dbReference>
<dbReference type="SUPFAM" id="SSF46689">
    <property type="entry name" value="Homeodomain-like"/>
    <property type="match status" value="1"/>
</dbReference>
<feature type="DNA-binding region" description="H-T-H motif" evidence="4">
    <location>
        <begin position="38"/>
        <end position="57"/>
    </location>
</feature>
<keyword evidence="7" id="KW-1185">Reference proteome</keyword>
<feature type="domain" description="HTH tetR-type" evidence="5">
    <location>
        <begin position="15"/>
        <end position="75"/>
    </location>
</feature>
<accession>A0ABU0IAY4</accession>
<evidence type="ECO:0000313" key="6">
    <source>
        <dbReference type="EMBL" id="MDQ0454867.1"/>
    </source>
</evidence>
<dbReference type="Proteomes" id="UP001235269">
    <property type="component" value="Unassembled WGS sequence"/>
</dbReference>
<dbReference type="InterPro" id="IPR011075">
    <property type="entry name" value="TetR_C"/>
</dbReference>
<sequence length="202" mass="22043">MNQIDKTRPAGRPREFDRDEVLDAALSVFSEHGYEATSISLLSEAMGLTAGSLYKAFGDKRGVFLAAFERYRQVRGALLEARLAGCRTGRQAVEEILRYYADWSHGEDGRRGCMVVGSANDLANLDQEAADRVARAVRENEERILTHIRAGQADGSVRADLDAESLARTLLCLTLGMRVVGRTGPDRDAMAATAAIALKLLD</sequence>
<evidence type="ECO:0000256" key="1">
    <source>
        <dbReference type="ARBA" id="ARBA00023015"/>
    </source>
</evidence>
<dbReference type="PANTHER" id="PTHR47506:SF10">
    <property type="entry name" value="TRANSCRIPTIONAL REGULATORY PROTEIN"/>
    <property type="match status" value="1"/>
</dbReference>
<evidence type="ECO:0000259" key="5">
    <source>
        <dbReference type="PROSITE" id="PS50977"/>
    </source>
</evidence>
<evidence type="ECO:0000256" key="4">
    <source>
        <dbReference type="PROSITE-ProRule" id="PRU00335"/>
    </source>
</evidence>
<dbReference type="PANTHER" id="PTHR47506">
    <property type="entry name" value="TRANSCRIPTIONAL REGULATORY PROTEIN"/>
    <property type="match status" value="1"/>
</dbReference>
<dbReference type="Pfam" id="PF16925">
    <property type="entry name" value="TetR_C_13"/>
    <property type="match status" value="1"/>
</dbReference>
<dbReference type="Gene3D" id="1.10.357.10">
    <property type="entry name" value="Tetracycline Repressor, domain 2"/>
    <property type="match status" value="1"/>
</dbReference>
<comment type="caution">
    <text evidence="6">The sequence shown here is derived from an EMBL/GenBank/DDBJ whole genome shotgun (WGS) entry which is preliminary data.</text>
</comment>
<protein>
    <submittedName>
        <fullName evidence="6">AcrR family transcriptional regulator</fullName>
    </submittedName>
</protein>